<evidence type="ECO:0000313" key="2">
    <source>
        <dbReference type="EMBL" id="KDQ54631.1"/>
    </source>
</evidence>
<gene>
    <name evidence="2" type="ORF">JAAARDRAFT_60598</name>
</gene>
<dbReference type="AlphaFoldDB" id="A0A067PWA2"/>
<proteinExistence type="predicted"/>
<feature type="region of interest" description="Disordered" evidence="1">
    <location>
        <begin position="56"/>
        <end position="83"/>
    </location>
</feature>
<dbReference type="Proteomes" id="UP000027265">
    <property type="component" value="Unassembled WGS sequence"/>
</dbReference>
<sequence length="186" mass="20775">MTSAASSSSLRAIPQCSRAASRAIFAGPLRVPSNLGDKSAQLGHLAQGRRTRLPVLRNGLPKPHQTLPHHSLNDHSPTPLTPLTIPHNYHPHRTLRRCHISWSADGEGDARLGVRFRVWHVEFNPQCKGGLRKVVNNFCDMLNDETTMVEVLQSNKTWSDPRQQNVGWKMEGSHGSVVGYRMVFFS</sequence>
<reference evidence="3" key="1">
    <citation type="journal article" date="2014" name="Proc. Natl. Acad. Sci. U.S.A.">
        <title>Extensive sampling of basidiomycete genomes demonstrates inadequacy of the white-rot/brown-rot paradigm for wood decay fungi.</title>
        <authorList>
            <person name="Riley R."/>
            <person name="Salamov A.A."/>
            <person name="Brown D.W."/>
            <person name="Nagy L.G."/>
            <person name="Floudas D."/>
            <person name="Held B.W."/>
            <person name="Levasseur A."/>
            <person name="Lombard V."/>
            <person name="Morin E."/>
            <person name="Otillar R."/>
            <person name="Lindquist E.A."/>
            <person name="Sun H."/>
            <person name="LaButti K.M."/>
            <person name="Schmutz J."/>
            <person name="Jabbour D."/>
            <person name="Luo H."/>
            <person name="Baker S.E."/>
            <person name="Pisabarro A.G."/>
            <person name="Walton J.D."/>
            <person name="Blanchette R.A."/>
            <person name="Henrissat B."/>
            <person name="Martin F."/>
            <person name="Cullen D."/>
            <person name="Hibbett D.S."/>
            <person name="Grigoriev I.V."/>
        </authorList>
    </citation>
    <scope>NUCLEOTIDE SEQUENCE [LARGE SCALE GENOMIC DNA]</scope>
    <source>
        <strain evidence="3">MUCL 33604</strain>
    </source>
</reference>
<dbReference type="EMBL" id="KL197728">
    <property type="protein sequence ID" value="KDQ54631.1"/>
    <property type="molecule type" value="Genomic_DNA"/>
</dbReference>
<dbReference type="InParanoid" id="A0A067PWA2"/>
<evidence type="ECO:0000313" key="3">
    <source>
        <dbReference type="Proteomes" id="UP000027265"/>
    </source>
</evidence>
<evidence type="ECO:0000256" key="1">
    <source>
        <dbReference type="SAM" id="MobiDB-lite"/>
    </source>
</evidence>
<accession>A0A067PWA2</accession>
<name>A0A067PWA2_9AGAM</name>
<dbReference type="HOGENOM" id="CLU_1454627_0_0_1"/>
<protein>
    <submittedName>
        <fullName evidence="2">Uncharacterized protein</fullName>
    </submittedName>
</protein>
<organism evidence="2 3">
    <name type="scientific">Jaapia argillacea MUCL 33604</name>
    <dbReference type="NCBI Taxonomy" id="933084"/>
    <lineage>
        <taxon>Eukaryota</taxon>
        <taxon>Fungi</taxon>
        <taxon>Dikarya</taxon>
        <taxon>Basidiomycota</taxon>
        <taxon>Agaricomycotina</taxon>
        <taxon>Agaricomycetes</taxon>
        <taxon>Agaricomycetidae</taxon>
        <taxon>Jaapiales</taxon>
        <taxon>Jaapiaceae</taxon>
        <taxon>Jaapia</taxon>
    </lineage>
</organism>
<keyword evidence="3" id="KW-1185">Reference proteome</keyword>